<keyword evidence="6 8" id="KW-0275">Fatty acid biosynthesis</keyword>
<keyword evidence="4 8" id="KW-0276">Fatty acid metabolism</keyword>
<dbReference type="GO" id="GO:0009317">
    <property type="term" value="C:acetyl-CoA carboxylase complex"/>
    <property type="evidence" value="ECO:0007669"/>
    <property type="project" value="InterPro"/>
</dbReference>
<dbReference type="InterPro" id="IPR001882">
    <property type="entry name" value="Biotin_BS"/>
</dbReference>
<accession>A0A8J3N2K8</accession>
<evidence type="ECO:0000256" key="5">
    <source>
        <dbReference type="ARBA" id="ARBA00023098"/>
    </source>
</evidence>
<keyword evidence="5 8" id="KW-0443">Lipid metabolism</keyword>
<evidence type="ECO:0000256" key="4">
    <source>
        <dbReference type="ARBA" id="ARBA00022832"/>
    </source>
</evidence>
<dbReference type="UniPathway" id="UPA00094"/>
<dbReference type="PROSITE" id="PS50968">
    <property type="entry name" value="BIOTINYL_LIPOYL"/>
    <property type="match status" value="1"/>
</dbReference>
<dbReference type="EMBL" id="BNJK01000001">
    <property type="protein sequence ID" value="GHO93563.1"/>
    <property type="molecule type" value="Genomic_DNA"/>
</dbReference>
<evidence type="ECO:0000256" key="7">
    <source>
        <dbReference type="ARBA" id="ARBA00023267"/>
    </source>
</evidence>
<dbReference type="Proteomes" id="UP000597444">
    <property type="component" value="Unassembled WGS sequence"/>
</dbReference>
<gene>
    <name evidence="10" type="ORF">KSF_036110</name>
</gene>
<sequence length="154" mass="16272">MDKEKNASWLERVEEIIQVLEGSSVGELELSEGDLEITIRRQPNMVLVSAPTQFVATSGANGTAVESSRGGREDKSVAINAPLTGVYYSAASPSSPLFVNVGETVQVGQVVALVEAMKVFNEITAEVSGRVTALVATNGSVVQKGEVLLRVEPL</sequence>
<dbReference type="GO" id="GO:0006633">
    <property type="term" value="P:fatty acid biosynthetic process"/>
    <property type="evidence" value="ECO:0007669"/>
    <property type="project" value="UniProtKB-UniPathway"/>
</dbReference>
<keyword evidence="11" id="KW-1185">Reference proteome</keyword>
<evidence type="ECO:0000256" key="3">
    <source>
        <dbReference type="ARBA" id="ARBA00022516"/>
    </source>
</evidence>
<keyword evidence="7 8" id="KW-0092">Biotin</keyword>
<protein>
    <recommendedName>
        <fullName evidence="2 8">Biotin carboxyl carrier protein of acetyl-CoA carboxylase</fullName>
    </recommendedName>
</protein>
<comment type="function">
    <text evidence="8">This protein is a component of the acetyl coenzyme A carboxylase complex; first, biotin carboxylase catalyzes the carboxylation of the carrier protein and then the transcarboxylase transfers the carboxyl group to form malonyl-CoA.</text>
</comment>
<dbReference type="PANTHER" id="PTHR45266:SF3">
    <property type="entry name" value="OXALOACETATE DECARBOXYLASE ALPHA CHAIN"/>
    <property type="match status" value="1"/>
</dbReference>
<dbReference type="SUPFAM" id="SSF51230">
    <property type="entry name" value="Single hybrid motif"/>
    <property type="match status" value="1"/>
</dbReference>
<comment type="pathway">
    <text evidence="1 8">Lipid metabolism; fatty acid biosynthesis.</text>
</comment>
<dbReference type="InterPro" id="IPR001249">
    <property type="entry name" value="AcCoA_biotinCC"/>
</dbReference>
<dbReference type="PROSITE" id="PS00188">
    <property type="entry name" value="BIOTIN"/>
    <property type="match status" value="1"/>
</dbReference>
<evidence type="ECO:0000256" key="8">
    <source>
        <dbReference type="RuleBase" id="RU364072"/>
    </source>
</evidence>
<dbReference type="InterPro" id="IPR000089">
    <property type="entry name" value="Biotin_lipoyl"/>
</dbReference>
<evidence type="ECO:0000259" key="9">
    <source>
        <dbReference type="PROSITE" id="PS50968"/>
    </source>
</evidence>
<dbReference type="AlphaFoldDB" id="A0A8J3N2K8"/>
<dbReference type="CDD" id="cd06850">
    <property type="entry name" value="biotinyl_domain"/>
    <property type="match status" value="1"/>
</dbReference>
<dbReference type="PRINTS" id="PR01071">
    <property type="entry name" value="ACOABIOTINCC"/>
</dbReference>
<proteinExistence type="predicted"/>
<dbReference type="InterPro" id="IPR011053">
    <property type="entry name" value="Single_hybrid_motif"/>
</dbReference>
<evidence type="ECO:0000256" key="1">
    <source>
        <dbReference type="ARBA" id="ARBA00005194"/>
    </source>
</evidence>
<evidence type="ECO:0000313" key="10">
    <source>
        <dbReference type="EMBL" id="GHO93563.1"/>
    </source>
</evidence>
<feature type="domain" description="Lipoyl-binding" evidence="9">
    <location>
        <begin position="76"/>
        <end position="152"/>
    </location>
</feature>
<name>A0A8J3N2K8_9CHLR</name>
<reference evidence="10" key="1">
    <citation type="submission" date="2020-10" db="EMBL/GenBank/DDBJ databases">
        <title>Taxonomic study of unclassified bacteria belonging to the class Ktedonobacteria.</title>
        <authorList>
            <person name="Yabe S."/>
            <person name="Wang C.M."/>
            <person name="Zheng Y."/>
            <person name="Sakai Y."/>
            <person name="Cavaletti L."/>
            <person name="Monciardini P."/>
            <person name="Donadio S."/>
        </authorList>
    </citation>
    <scope>NUCLEOTIDE SEQUENCE</scope>
    <source>
        <strain evidence="10">ID150040</strain>
    </source>
</reference>
<evidence type="ECO:0000256" key="6">
    <source>
        <dbReference type="ARBA" id="ARBA00023160"/>
    </source>
</evidence>
<organism evidence="10 11">
    <name type="scientific">Reticulibacter mediterranei</name>
    <dbReference type="NCBI Taxonomy" id="2778369"/>
    <lineage>
        <taxon>Bacteria</taxon>
        <taxon>Bacillati</taxon>
        <taxon>Chloroflexota</taxon>
        <taxon>Ktedonobacteria</taxon>
        <taxon>Ktedonobacterales</taxon>
        <taxon>Reticulibacteraceae</taxon>
        <taxon>Reticulibacter</taxon>
    </lineage>
</organism>
<dbReference type="Pfam" id="PF00364">
    <property type="entry name" value="Biotin_lipoyl"/>
    <property type="match status" value="1"/>
</dbReference>
<evidence type="ECO:0000256" key="2">
    <source>
        <dbReference type="ARBA" id="ARBA00017562"/>
    </source>
</evidence>
<keyword evidence="3 8" id="KW-0444">Lipid biosynthesis</keyword>
<dbReference type="Gene3D" id="2.40.50.100">
    <property type="match status" value="1"/>
</dbReference>
<comment type="caution">
    <text evidence="10">The sequence shown here is derived from an EMBL/GenBank/DDBJ whole genome shotgun (WGS) entry which is preliminary data.</text>
</comment>
<dbReference type="PANTHER" id="PTHR45266">
    <property type="entry name" value="OXALOACETATE DECARBOXYLASE ALPHA CHAIN"/>
    <property type="match status" value="1"/>
</dbReference>
<dbReference type="GO" id="GO:0003989">
    <property type="term" value="F:acetyl-CoA carboxylase activity"/>
    <property type="evidence" value="ECO:0007669"/>
    <property type="project" value="InterPro"/>
</dbReference>
<dbReference type="RefSeq" id="WP_220204341.1">
    <property type="nucleotide sequence ID" value="NZ_BNJK01000001.1"/>
</dbReference>
<dbReference type="InterPro" id="IPR050709">
    <property type="entry name" value="Biotin_Carboxyl_Carrier/Decarb"/>
</dbReference>
<evidence type="ECO:0000313" key="11">
    <source>
        <dbReference type="Proteomes" id="UP000597444"/>
    </source>
</evidence>